<comment type="caution">
    <text evidence="1">The sequence shown here is derived from an EMBL/GenBank/DDBJ whole genome shotgun (WGS) entry which is preliminary data.</text>
</comment>
<accession>A0A7K1TBD4</accession>
<dbReference type="Pfam" id="PF14078">
    <property type="entry name" value="DUF4259"/>
    <property type="match status" value="1"/>
</dbReference>
<dbReference type="InterPro" id="IPR025355">
    <property type="entry name" value="DUF4259"/>
</dbReference>
<reference evidence="1 2" key="1">
    <citation type="submission" date="2019-12" db="EMBL/GenBank/DDBJ databases">
        <title>Hymenobacter sp. HMF4947 Genome sequencing and assembly.</title>
        <authorList>
            <person name="Kang H."/>
            <person name="Cha I."/>
            <person name="Kim H."/>
            <person name="Joh K."/>
        </authorList>
    </citation>
    <scope>NUCLEOTIDE SEQUENCE [LARGE SCALE GENOMIC DNA]</scope>
    <source>
        <strain evidence="1 2">HMF4947</strain>
    </source>
</reference>
<dbReference type="Proteomes" id="UP000441336">
    <property type="component" value="Unassembled WGS sequence"/>
</dbReference>
<evidence type="ECO:0000313" key="2">
    <source>
        <dbReference type="Proteomes" id="UP000441336"/>
    </source>
</evidence>
<dbReference type="EMBL" id="WQKZ01000001">
    <property type="protein sequence ID" value="MVN75693.1"/>
    <property type="molecule type" value="Genomic_DNA"/>
</dbReference>
<proteinExistence type="predicted"/>
<name>A0A7K1TBD4_9BACT</name>
<evidence type="ECO:0000313" key="1">
    <source>
        <dbReference type="EMBL" id="MVN75693.1"/>
    </source>
</evidence>
<sequence>MGAWGSRNFENDSALDFVGAFTTTPSVENLAAALTTVINLGAEGEYIEVEEASAALAAAEILATVLGKPAPDFPAELRPALGAIHNAAALQQTARKAVNQVLKESELQELWAEGDDFAEWQTIQRDLVDRLK</sequence>
<dbReference type="RefSeq" id="WP_157562413.1">
    <property type="nucleotide sequence ID" value="NZ_WQKZ01000001.1"/>
</dbReference>
<protein>
    <submittedName>
        <fullName evidence="1">DUF4259 domain-containing protein</fullName>
    </submittedName>
</protein>
<organism evidence="1 2">
    <name type="scientific">Hymenobacter ginkgonis</name>
    <dbReference type="NCBI Taxonomy" id="2682976"/>
    <lineage>
        <taxon>Bacteria</taxon>
        <taxon>Pseudomonadati</taxon>
        <taxon>Bacteroidota</taxon>
        <taxon>Cytophagia</taxon>
        <taxon>Cytophagales</taxon>
        <taxon>Hymenobacteraceae</taxon>
        <taxon>Hymenobacter</taxon>
    </lineage>
</organism>
<dbReference type="AlphaFoldDB" id="A0A7K1TBD4"/>
<gene>
    <name evidence="1" type="ORF">GO988_05080</name>
</gene>
<keyword evidence="2" id="KW-1185">Reference proteome</keyword>